<comment type="caution">
    <text evidence="2">The sequence shown here is derived from an EMBL/GenBank/DDBJ whole genome shotgun (WGS) entry which is preliminary data.</text>
</comment>
<feature type="region of interest" description="Disordered" evidence="1">
    <location>
        <begin position="54"/>
        <end position="148"/>
    </location>
</feature>
<feature type="compositionally biased region" description="Basic and acidic residues" evidence="1">
    <location>
        <begin position="118"/>
        <end position="134"/>
    </location>
</feature>
<evidence type="ECO:0000256" key="1">
    <source>
        <dbReference type="SAM" id="MobiDB-lite"/>
    </source>
</evidence>
<protein>
    <recommendedName>
        <fullName evidence="4">Phage morphogenesis protein</fullName>
    </recommendedName>
</protein>
<feature type="compositionally biased region" description="Basic and acidic residues" evidence="1">
    <location>
        <begin position="56"/>
        <end position="67"/>
    </location>
</feature>
<dbReference type="EMBL" id="CAXJRC010000043">
    <property type="protein sequence ID" value="CAL2108194.1"/>
    <property type="molecule type" value="Genomic_DNA"/>
</dbReference>
<dbReference type="Proteomes" id="UP001497602">
    <property type="component" value="Unassembled WGS sequence"/>
</dbReference>
<proteinExistence type="predicted"/>
<accession>A0ABP1FCV4</accession>
<evidence type="ECO:0000313" key="3">
    <source>
        <dbReference type="Proteomes" id="UP001497602"/>
    </source>
</evidence>
<dbReference type="RefSeq" id="WP_348739760.1">
    <property type="nucleotide sequence ID" value="NZ_CAXJRC010000043.1"/>
</dbReference>
<name>A0ABP1FCV4_9FLAO</name>
<organism evidence="2 3">
    <name type="scientific">Tenacibaculum vairaonense</name>
    <dbReference type="NCBI Taxonomy" id="3137860"/>
    <lineage>
        <taxon>Bacteria</taxon>
        <taxon>Pseudomonadati</taxon>
        <taxon>Bacteroidota</taxon>
        <taxon>Flavobacteriia</taxon>
        <taxon>Flavobacteriales</taxon>
        <taxon>Flavobacteriaceae</taxon>
        <taxon>Tenacibaculum</taxon>
    </lineage>
</organism>
<evidence type="ECO:0008006" key="4">
    <source>
        <dbReference type="Google" id="ProtNLM"/>
    </source>
</evidence>
<keyword evidence="3" id="KW-1185">Reference proteome</keyword>
<sequence>MDGLFEIIKKQAVELSEFMENEALQIIEVETLNHIEESYENEGFTDESLVKWKPRKTTDKRGKDKTRYRTNRRGKQGDLTRFGKKNKDRKTLTGHGSGGNKLRHSWHAEKGNGSVHFANDKEYAEAHNEGTDKLPKRKQAGKSKVLDQAIKKRIDNNINKILKR</sequence>
<gene>
    <name evidence="2" type="ORF">T190115A13A_60189</name>
</gene>
<evidence type="ECO:0000313" key="2">
    <source>
        <dbReference type="EMBL" id="CAL2108194.1"/>
    </source>
</evidence>
<reference evidence="2 3" key="1">
    <citation type="submission" date="2024-05" db="EMBL/GenBank/DDBJ databases">
        <authorList>
            <person name="Duchaud E."/>
        </authorList>
    </citation>
    <scope>NUCLEOTIDE SEQUENCE [LARGE SCALE GENOMIC DNA]</scope>
    <source>
        <strain evidence="2">Ena-SAMPLE-TAB-13-05-2024-13:56:06:370-140305</strain>
    </source>
</reference>